<comment type="caution">
    <text evidence="3">The sequence shown here is derived from an EMBL/GenBank/DDBJ whole genome shotgun (WGS) entry which is preliminary data.</text>
</comment>
<protein>
    <recommendedName>
        <fullName evidence="2">Guanylate cyclase domain-containing protein</fullName>
    </recommendedName>
</protein>
<dbReference type="RefSeq" id="WP_094545465.1">
    <property type="nucleotide sequence ID" value="NZ_MQWB01000001.1"/>
</dbReference>
<reference evidence="3 4" key="1">
    <citation type="submission" date="2016-11" db="EMBL/GenBank/DDBJ databases">
        <title>Study of marine rhodopsin-containing bacteria.</title>
        <authorList>
            <person name="Yoshizawa S."/>
            <person name="Kumagai Y."/>
            <person name="Kogure K."/>
        </authorList>
    </citation>
    <scope>NUCLEOTIDE SEQUENCE [LARGE SCALE GENOMIC DNA]</scope>
    <source>
        <strain evidence="3 4">SG-29</strain>
    </source>
</reference>
<evidence type="ECO:0000256" key="1">
    <source>
        <dbReference type="SAM" id="Phobius"/>
    </source>
</evidence>
<organism evidence="3 4">
    <name type="scientific">Rubricoccus marinus</name>
    <dbReference type="NCBI Taxonomy" id="716817"/>
    <lineage>
        <taxon>Bacteria</taxon>
        <taxon>Pseudomonadati</taxon>
        <taxon>Rhodothermota</taxon>
        <taxon>Rhodothermia</taxon>
        <taxon>Rhodothermales</taxon>
        <taxon>Rubricoccaceae</taxon>
        <taxon>Rubricoccus</taxon>
    </lineage>
</organism>
<evidence type="ECO:0000313" key="3">
    <source>
        <dbReference type="EMBL" id="OZC01845.1"/>
    </source>
</evidence>
<sequence>MSARLSHRRVRRALAIAPGLILAWSVAAFVAARIVGISAPNGTESLAVAVVRSATIGLTVGSLGAWLETGPLARIGRLFPLGIALALRTVAYALAVTLGILVIIGVVSWVQFGVSPGVLVRTPEFQALLAGTQIWSMLGLLTVASFGINLGLQLRRVLGPETLLALLVGRYRRPVEEDRVFLFLDLTDSTAIAERLGPLAFTDFKNDFFADVAEPVLATGGRIVQYVGDEVMVSWPMASALKTAAPLRFFALVDEQIDARAERYRQRHGVVPAFKAGCHGGTVVTAEVGDLKRDIVHSGDVVNTAARIEAECRPRGHRLLVSHWLLEQMALPDGLASLALGPIGLRGKAAEVDICAVQRAQPSGVAA</sequence>
<gene>
    <name evidence="3" type="ORF">BSZ36_01875</name>
</gene>
<feature type="domain" description="Guanylate cyclase" evidence="2">
    <location>
        <begin position="180"/>
        <end position="309"/>
    </location>
</feature>
<dbReference type="GO" id="GO:0009190">
    <property type="term" value="P:cyclic nucleotide biosynthetic process"/>
    <property type="evidence" value="ECO:0007669"/>
    <property type="project" value="InterPro"/>
</dbReference>
<dbReference type="OrthoDB" id="9768499at2"/>
<keyword evidence="1" id="KW-0812">Transmembrane</keyword>
<dbReference type="SUPFAM" id="SSF55073">
    <property type="entry name" value="Nucleotide cyclase"/>
    <property type="match status" value="1"/>
</dbReference>
<dbReference type="InterPro" id="IPR029787">
    <property type="entry name" value="Nucleotide_cyclase"/>
</dbReference>
<feature type="transmembrane region" description="Helical" evidence="1">
    <location>
        <begin position="79"/>
        <end position="112"/>
    </location>
</feature>
<keyword evidence="1" id="KW-1133">Transmembrane helix</keyword>
<accession>A0A259TVQ5</accession>
<feature type="transmembrane region" description="Helical" evidence="1">
    <location>
        <begin position="48"/>
        <end position="67"/>
    </location>
</feature>
<dbReference type="PANTHER" id="PTHR43081:SF1">
    <property type="entry name" value="ADENYLATE CYCLASE, TERMINAL-DIFFERENTIATION SPECIFIC"/>
    <property type="match status" value="1"/>
</dbReference>
<proteinExistence type="predicted"/>
<dbReference type="Proteomes" id="UP000216446">
    <property type="component" value="Unassembled WGS sequence"/>
</dbReference>
<dbReference type="InterPro" id="IPR050697">
    <property type="entry name" value="Adenylyl/Guanylyl_Cyclase_3/4"/>
</dbReference>
<dbReference type="PROSITE" id="PS50125">
    <property type="entry name" value="GUANYLATE_CYCLASE_2"/>
    <property type="match status" value="1"/>
</dbReference>
<dbReference type="PANTHER" id="PTHR43081">
    <property type="entry name" value="ADENYLATE CYCLASE, TERMINAL-DIFFERENTIATION SPECIFIC-RELATED"/>
    <property type="match status" value="1"/>
</dbReference>
<name>A0A259TVQ5_9BACT</name>
<dbReference type="GO" id="GO:0035556">
    <property type="term" value="P:intracellular signal transduction"/>
    <property type="evidence" value="ECO:0007669"/>
    <property type="project" value="InterPro"/>
</dbReference>
<dbReference type="AlphaFoldDB" id="A0A259TVQ5"/>
<keyword evidence="1" id="KW-0472">Membrane</keyword>
<dbReference type="Pfam" id="PF00211">
    <property type="entry name" value="Guanylate_cyc"/>
    <property type="match status" value="1"/>
</dbReference>
<evidence type="ECO:0000259" key="2">
    <source>
        <dbReference type="PROSITE" id="PS50125"/>
    </source>
</evidence>
<dbReference type="Gene3D" id="3.30.70.1230">
    <property type="entry name" value="Nucleotide cyclase"/>
    <property type="match status" value="1"/>
</dbReference>
<keyword evidence="4" id="KW-1185">Reference proteome</keyword>
<dbReference type="EMBL" id="MQWB01000001">
    <property type="protein sequence ID" value="OZC01845.1"/>
    <property type="molecule type" value="Genomic_DNA"/>
</dbReference>
<dbReference type="CDD" id="cd07302">
    <property type="entry name" value="CHD"/>
    <property type="match status" value="1"/>
</dbReference>
<dbReference type="InterPro" id="IPR001054">
    <property type="entry name" value="A/G_cyclase"/>
</dbReference>
<evidence type="ECO:0000313" key="4">
    <source>
        <dbReference type="Proteomes" id="UP000216446"/>
    </source>
</evidence>
<dbReference type="InParanoid" id="A0A259TVQ5"/>
<dbReference type="GO" id="GO:0004016">
    <property type="term" value="F:adenylate cyclase activity"/>
    <property type="evidence" value="ECO:0007669"/>
    <property type="project" value="UniProtKB-ARBA"/>
</dbReference>
<feature type="transmembrane region" description="Helical" evidence="1">
    <location>
        <begin position="132"/>
        <end position="152"/>
    </location>
</feature>